<dbReference type="Gene3D" id="3.40.50.12190">
    <property type="match status" value="1"/>
</dbReference>
<keyword evidence="4 11" id="KW-0812">Transmembrane</keyword>
<keyword evidence="6 11" id="KW-0472">Membrane</keyword>
<name>A0AAE1L9J1_9NEOP</name>
<feature type="region of interest" description="Disordered" evidence="10">
    <location>
        <begin position="1"/>
        <end position="71"/>
    </location>
</feature>
<dbReference type="AlphaFoldDB" id="A0AAE1L9J1"/>
<comment type="similarity">
    <text evidence="2">Belongs to the TOR1AIP family.</text>
</comment>
<keyword evidence="7" id="KW-0325">Glycoprotein</keyword>
<evidence type="ECO:0000256" key="7">
    <source>
        <dbReference type="ARBA" id="ARBA00023180"/>
    </source>
</evidence>
<proteinExistence type="inferred from homology"/>
<evidence type="ECO:0000256" key="4">
    <source>
        <dbReference type="ARBA" id="ARBA00022692"/>
    </source>
</evidence>
<evidence type="ECO:0000256" key="6">
    <source>
        <dbReference type="ARBA" id="ARBA00023136"/>
    </source>
</evidence>
<keyword evidence="14" id="KW-1185">Reference proteome</keyword>
<dbReference type="InterPro" id="IPR046753">
    <property type="entry name" value="TOIP1/2_C"/>
</dbReference>
<sequence>MTSRSSIDSYRNKARQRHNSLYKNEDTNTSTDEDSEIKEGPQAQPVKQPVKQNTNSIKEGPQAQPVKQPVKQNTNSKITWVQVVLIIGLVLCGSVFLLITWKTPNKLEDNITETVLDLRKRFPNQSSDLWNHILYVLNNANNDQNKCPSVLLLLSRGDKLSEDSINCLIEKIANGSASILGGGRLKLSGEDFSCDDCTDSTRQKLLGTNGIPVVVIKQLEKFPIKAVKALHYFCDEYETDFAKAAYLLSLTADGNGDEKPVKSAEKKLRALWSAEEKSDYLNPLITRLTSLVEFVKPEEQLPC</sequence>
<reference evidence="13" key="2">
    <citation type="journal article" date="2023" name="BMC Genomics">
        <title>Pest status, molecular evolution, and epigenetic factors derived from the genome assembly of Frankliniella fusca, a thysanopteran phytovirus vector.</title>
        <authorList>
            <person name="Catto M.A."/>
            <person name="Labadie P.E."/>
            <person name="Jacobson A.L."/>
            <person name="Kennedy G.G."/>
            <person name="Srinivasan R."/>
            <person name="Hunt B.G."/>
        </authorList>
    </citation>
    <scope>NUCLEOTIDE SEQUENCE</scope>
    <source>
        <strain evidence="13">PL_HMW_Pooled</strain>
    </source>
</reference>
<evidence type="ECO:0000256" key="3">
    <source>
        <dbReference type="ARBA" id="ARBA00022553"/>
    </source>
</evidence>
<comment type="caution">
    <text evidence="13">The sequence shown here is derived from an EMBL/GenBank/DDBJ whole genome shotgun (WGS) entry which is preliminary data.</text>
</comment>
<dbReference type="GO" id="GO:0016020">
    <property type="term" value="C:membrane"/>
    <property type="evidence" value="ECO:0007669"/>
    <property type="project" value="TreeGrafter"/>
</dbReference>
<dbReference type="GO" id="GO:0061024">
    <property type="term" value="P:membrane organization"/>
    <property type="evidence" value="ECO:0007669"/>
    <property type="project" value="TreeGrafter"/>
</dbReference>
<keyword evidence="8" id="KW-0539">Nucleus</keyword>
<evidence type="ECO:0000256" key="9">
    <source>
        <dbReference type="ARBA" id="ARBA00037847"/>
    </source>
</evidence>
<reference evidence="13" key="1">
    <citation type="submission" date="2021-07" db="EMBL/GenBank/DDBJ databases">
        <authorList>
            <person name="Catto M.A."/>
            <person name="Jacobson A."/>
            <person name="Kennedy G."/>
            <person name="Labadie P."/>
            <person name="Hunt B.G."/>
            <person name="Srinivasan R."/>
        </authorList>
    </citation>
    <scope>NUCLEOTIDE SEQUENCE</scope>
    <source>
        <strain evidence="13">PL_HMW_Pooled</strain>
        <tissue evidence="13">Head</tissue>
    </source>
</reference>
<dbReference type="GO" id="GO:0001671">
    <property type="term" value="F:ATPase activator activity"/>
    <property type="evidence" value="ECO:0007669"/>
    <property type="project" value="InterPro"/>
</dbReference>
<evidence type="ECO:0000256" key="8">
    <source>
        <dbReference type="ARBA" id="ARBA00023242"/>
    </source>
</evidence>
<evidence type="ECO:0000256" key="10">
    <source>
        <dbReference type="SAM" id="MobiDB-lite"/>
    </source>
</evidence>
<gene>
    <name evidence="13" type="ORF">KUF71_021081</name>
</gene>
<dbReference type="Proteomes" id="UP001219518">
    <property type="component" value="Unassembled WGS sequence"/>
</dbReference>
<evidence type="ECO:0000256" key="1">
    <source>
        <dbReference type="ARBA" id="ARBA00004259"/>
    </source>
</evidence>
<evidence type="ECO:0000256" key="11">
    <source>
        <dbReference type="SAM" id="Phobius"/>
    </source>
</evidence>
<evidence type="ECO:0000313" key="13">
    <source>
        <dbReference type="EMBL" id="KAK3911300.1"/>
    </source>
</evidence>
<dbReference type="PANTHER" id="PTHR18843">
    <property type="entry name" value="TORSIN-1A-INTERACTING PROTEIN"/>
    <property type="match status" value="1"/>
</dbReference>
<evidence type="ECO:0000256" key="5">
    <source>
        <dbReference type="ARBA" id="ARBA00022989"/>
    </source>
</evidence>
<keyword evidence="3" id="KW-0597">Phosphoprotein</keyword>
<dbReference type="InterPro" id="IPR038599">
    <property type="entry name" value="LAP1C-like_C_sf"/>
</dbReference>
<keyword evidence="5 11" id="KW-1133">Transmembrane helix</keyword>
<feature type="transmembrane region" description="Helical" evidence="11">
    <location>
        <begin position="78"/>
        <end position="101"/>
    </location>
</feature>
<dbReference type="PANTHER" id="PTHR18843:SF7">
    <property type="entry name" value="LAMINA-ASSOCIATED POLYPEPTIDE 1B ISOFORM 1-RELATED"/>
    <property type="match status" value="1"/>
</dbReference>
<dbReference type="GO" id="GO:0005635">
    <property type="term" value="C:nuclear envelope"/>
    <property type="evidence" value="ECO:0007669"/>
    <property type="project" value="UniProtKB-SubCell"/>
</dbReference>
<feature type="domain" description="Torsin-1A-interacting protein 1/2 AAA+ activator" evidence="12">
    <location>
        <begin position="112"/>
        <end position="273"/>
    </location>
</feature>
<organism evidence="13 14">
    <name type="scientific">Frankliniella fusca</name>
    <dbReference type="NCBI Taxonomy" id="407009"/>
    <lineage>
        <taxon>Eukaryota</taxon>
        <taxon>Metazoa</taxon>
        <taxon>Ecdysozoa</taxon>
        <taxon>Arthropoda</taxon>
        <taxon>Hexapoda</taxon>
        <taxon>Insecta</taxon>
        <taxon>Pterygota</taxon>
        <taxon>Neoptera</taxon>
        <taxon>Paraneoptera</taxon>
        <taxon>Thysanoptera</taxon>
        <taxon>Terebrantia</taxon>
        <taxon>Thripoidea</taxon>
        <taxon>Thripidae</taxon>
        <taxon>Frankliniella</taxon>
    </lineage>
</organism>
<comment type="subcellular location">
    <subcellularLocation>
        <location evidence="9">Endomembrane system</location>
        <topology evidence="9">Single-pass membrane protein</topology>
    </subcellularLocation>
    <subcellularLocation>
        <location evidence="1">Nucleus envelope</location>
    </subcellularLocation>
</comment>
<feature type="compositionally biased region" description="Polar residues" evidence="10">
    <location>
        <begin position="21"/>
        <end position="30"/>
    </location>
</feature>
<accession>A0AAE1L9J1</accession>
<dbReference type="InterPro" id="IPR008662">
    <property type="entry name" value="TOIP1/2"/>
</dbReference>
<feature type="compositionally biased region" description="Low complexity" evidence="10">
    <location>
        <begin position="41"/>
        <end position="52"/>
    </location>
</feature>
<evidence type="ECO:0000256" key="2">
    <source>
        <dbReference type="ARBA" id="ARBA00007860"/>
    </source>
</evidence>
<feature type="compositionally biased region" description="Low complexity" evidence="10">
    <location>
        <begin position="61"/>
        <end position="71"/>
    </location>
</feature>
<dbReference type="Pfam" id="PF05609">
    <property type="entry name" value="LAP1_C"/>
    <property type="match status" value="1"/>
</dbReference>
<evidence type="ECO:0000259" key="12">
    <source>
        <dbReference type="Pfam" id="PF05609"/>
    </source>
</evidence>
<evidence type="ECO:0000313" key="14">
    <source>
        <dbReference type="Proteomes" id="UP001219518"/>
    </source>
</evidence>
<protein>
    <submittedName>
        <fullName evidence="13">Torsin-1A-interacting protein 1</fullName>
    </submittedName>
</protein>
<dbReference type="EMBL" id="JAHWGI010000256">
    <property type="protein sequence ID" value="KAK3911300.1"/>
    <property type="molecule type" value="Genomic_DNA"/>
</dbReference>